<dbReference type="AlphaFoldDB" id="A0A3N9X2R1"/>
<dbReference type="GO" id="GO:0016874">
    <property type="term" value="F:ligase activity"/>
    <property type="evidence" value="ECO:0007669"/>
    <property type="project" value="UniProtKB-KW"/>
</dbReference>
<reference evidence="6 7" key="1">
    <citation type="submission" date="2018-05" db="EMBL/GenBank/DDBJ databases">
        <title>Micromonospora from Atacama Desert.</title>
        <authorList>
            <person name="Carro L."/>
            <person name="Goodfellow M."/>
            <person name="Klenk H.-P."/>
        </authorList>
    </citation>
    <scope>NUCLEOTIDE SEQUENCE [LARGE SCALE GENOMIC DNA]</scope>
    <source>
        <strain evidence="6 7">LB32</strain>
    </source>
</reference>
<protein>
    <recommendedName>
        <fullName evidence="5">ATP-grasp domain-containing protein</fullName>
    </recommendedName>
</protein>
<dbReference type="SUPFAM" id="SSF56059">
    <property type="entry name" value="Glutathione synthetase ATP-binding domain-like"/>
    <property type="match status" value="1"/>
</dbReference>
<dbReference type="PANTHER" id="PTHR43585:SF2">
    <property type="entry name" value="ATP-GRASP ENZYME FSQD"/>
    <property type="match status" value="1"/>
</dbReference>
<dbReference type="PROSITE" id="PS50975">
    <property type="entry name" value="ATP_GRASP"/>
    <property type="match status" value="1"/>
</dbReference>
<accession>A0A3N9X2R1</accession>
<evidence type="ECO:0000256" key="1">
    <source>
        <dbReference type="ARBA" id="ARBA00022598"/>
    </source>
</evidence>
<gene>
    <name evidence="6" type="ORF">DLJ58_32250</name>
</gene>
<dbReference type="GO" id="GO:0046872">
    <property type="term" value="F:metal ion binding"/>
    <property type="evidence" value="ECO:0007669"/>
    <property type="project" value="InterPro"/>
</dbReference>
<dbReference type="InterPro" id="IPR040570">
    <property type="entry name" value="LAL_C2"/>
</dbReference>
<dbReference type="EMBL" id="QGSY01000330">
    <property type="protein sequence ID" value="RQX01603.1"/>
    <property type="molecule type" value="Genomic_DNA"/>
</dbReference>
<evidence type="ECO:0000313" key="6">
    <source>
        <dbReference type="EMBL" id="RQX01603.1"/>
    </source>
</evidence>
<dbReference type="Gene3D" id="3.40.50.20">
    <property type="match status" value="1"/>
</dbReference>
<dbReference type="InterPro" id="IPR052032">
    <property type="entry name" value="ATP-dep_AA_Ligase"/>
</dbReference>
<dbReference type="RefSeq" id="WP_124862488.1">
    <property type="nucleotide sequence ID" value="NZ_QGSY01000330.1"/>
</dbReference>
<dbReference type="OrthoDB" id="6964321at2"/>
<name>A0A3N9X2R1_9ACTN</name>
<evidence type="ECO:0000259" key="5">
    <source>
        <dbReference type="PROSITE" id="PS50975"/>
    </source>
</evidence>
<dbReference type="Gene3D" id="3.30.470.20">
    <property type="entry name" value="ATP-grasp fold, B domain"/>
    <property type="match status" value="1"/>
</dbReference>
<sequence length="406" mass="43127">MLLDVSGPDREDLLKAAIATGHEVYTATPRGQASATTPREVAGTVVVDFSSYEAAVSDIVAFARSRRVDAIVTVNEFLTPVAALACATLGLPGNDATLAMAARNKITMVERLHVAGVAVPSTIAVTGEEEVYDHLRRQTFSFPLVVKPAENAGSTGVSVVERLDELTAAFQRVRLQRGPYGIHLDPRVVVQEYIDGEEFSVESLTQDGQTEHVCITKKQTTSGAYRVETGHTLPSNLDPIARQQVLQQVTMAAAATGIRNSWSHCEVKRKPDGAWVVLEIAPRIGGGRITLLTSLALEIDMAGAALAVALGQPVELAPTRRAFAAIRRPLAPRGGRLLAVQGMPCTGVNVPFSEVTTEIGASVASPDSNSARVGYFIVTATDETSADQRADELLRGVSVIVEPQGN</sequence>
<dbReference type="Pfam" id="PF18130">
    <property type="entry name" value="ATPgrasp_N"/>
    <property type="match status" value="1"/>
</dbReference>
<comment type="caution">
    <text evidence="6">The sequence shown here is derived from an EMBL/GenBank/DDBJ whole genome shotgun (WGS) entry which is preliminary data.</text>
</comment>
<feature type="domain" description="ATP-grasp" evidence="5">
    <location>
        <begin position="109"/>
        <end position="310"/>
    </location>
</feature>
<dbReference type="Pfam" id="PF18603">
    <property type="entry name" value="LAL_C2"/>
    <property type="match status" value="1"/>
</dbReference>
<dbReference type="Pfam" id="PF13535">
    <property type="entry name" value="ATP-grasp_4"/>
    <property type="match status" value="1"/>
</dbReference>
<evidence type="ECO:0000256" key="4">
    <source>
        <dbReference type="PROSITE-ProRule" id="PRU00409"/>
    </source>
</evidence>
<dbReference type="InterPro" id="IPR041472">
    <property type="entry name" value="BL00235/CARNS1_N"/>
</dbReference>
<proteinExistence type="predicted"/>
<organism evidence="6 7">
    <name type="scientific">Micromonospora arida</name>
    <dbReference type="NCBI Taxonomy" id="2203715"/>
    <lineage>
        <taxon>Bacteria</taxon>
        <taxon>Bacillati</taxon>
        <taxon>Actinomycetota</taxon>
        <taxon>Actinomycetes</taxon>
        <taxon>Micromonosporales</taxon>
        <taxon>Micromonosporaceae</taxon>
        <taxon>Micromonospora</taxon>
    </lineage>
</organism>
<evidence type="ECO:0000256" key="2">
    <source>
        <dbReference type="ARBA" id="ARBA00022741"/>
    </source>
</evidence>
<keyword evidence="7" id="KW-1185">Reference proteome</keyword>
<dbReference type="Proteomes" id="UP000266889">
    <property type="component" value="Unassembled WGS sequence"/>
</dbReference>
<keyword evidence="3 4" id="KW-0067">ATP-binding</keyword>
<keyword evidence="2 4" id="KW-0547">Nucleotide-binding</keyword>
<keyword evidence="1" id="KW-0436">Ligase</keyword>
<dbReference type="InterPro" id="IPR011761">
    <property type="entry name" value="ATP-grasp"/>
</dbReference>
<dbReference type="PANTHER" id="PTHR43585">
    <property type="entry name" value="FUMIPYRROLE BIOSYNTHESIS PROTEIN C"/>
    <property type="match status" value="1"/>
</dbReference>
<evidence type="ECO:0000313" key="7">
    <source>
        <dbReference type="Proteomes" id="UP000266889"/>
    </source>
</evidence>
<dbReference type="GO" id="GO:0005524">
    <property type="term" value="F:ATP binding"/>
    <property type="evidence" value="ECO:0007669"/>
    <property type="project" value="UniProtKB-UniRule"/>
</dbReference>
<evidence type="ECO:0000256" key="3">
    <source>
        <dbReference type="ARBA" id="ARBA00022840"/>
    </source>
</evidence>